<feature type="transmembrane region" description="Helical" evidence="13">
    <location>
        <begin position="97"/>
        <end position="120"/>
    </location>
</feature>
<dbReference type="InterPro" id="IPR031468">
    <property type="entry name" value="SMP_LBD"/>
</dbReference>
<evidence type="ECO:0000256" key="3">
    <source>
        <dbReference type="ARBA" id="ARBA00006996"/>
    </source>
</evidence>
<dbReference type="FunFam" id="2.60.40.150:FF:000102">
    <property type="entry name" value="Synaptotagmin-2 isoform A"/>
    <property type="match status" value="1"/>
</dbReference>
<sequence>MTSFPIVPIWEKREVATGKKRVFGVKTEQNRGEFLLSQFWRFRYHSHTNLIDFLASSFKTTLSSSSSSHVKLNPFCFTSCFCFCFLQNPKMGLLGSFLGIIGFTIGIPLGLLVGFFLFVYSETKHVKDPVVRPINELGPIALQELLPEIPLWVKTPDYERVDWFNKFLLDMWPFLDKAICGMIRTTAQPIFGEYIGKYQIKAIEFDKLSLGTLPPTICGIKVLETNEKELVMEQVIKWAGNPNIVLSLYVSSLKITVQLVDLQIFASPRVTLRPLVPTFPCFANIVVSLMEKPHVDFGMAISGGDVMSIPGLYRFVQETIKKQIANLYLWPQTLEIPILDESTVEIKKPVGILHVNVVRAHKLLKMDLLGLSDPYVKLSLTGDKLPAKKTTVKKKTLNPVWNEKFKLVVKDPQSQVLQLQVYDWDKVGGHDKLGMQLVPLKLLKPYENKEFELDLLKDTNINETPSKKPRGKIVVDLTFVPFREDSSKFGGPSSEGYGRKDSGLDVVSDDEVQEGAGLLSVVIQEAEEVEGEHHNNPYAVLTFRGDKKRTKMMKKTRRPRWNEEFQFMLEEPPLHEKIHIEVMSKRKSFSFLSKESLGHVEINLNDVVHNGRLNDKYNLINSRNGVIHVEIRWKVV</sequence>
<reference evidence="16 17" key="1">
    <citation type="submission" date="2024-01" db="EMBL/GenBank/DDBJ databases">
        <title>The genomes of 5 underutilized Papilionoideae crops provide insights into root nodulation and disease resistance.</title>
        <authorList>
            <person name="Yuan L."/>
        </authorList>
    </citation>
    <scope>NUCLEOTIDE SEQUENCE [LARGE SCALE GENOMIC DNA]</scope>
    <source>
        <strain evidence="16">LY-2023</strain>
        <tissue evidence="16">Leaf</tissue>
    </source>
</reference>
<evidence type="ECO:0008006" key="18">
    <source>
        <dbReference type="Google" id="ProtNLM"/>
    </source>
</evidence>
<comment type="similarity">
    <text evidence="3">Belongs to the synaptotagmin family.</text>
</comment>
<dbReference type="Proteomes" id="UP001359559">
    <property type="component" value="Unassembled WGS sequence"/>
</dbReference>
<dbReference type="InterPro" id="IPR000008">
    <property type="entry name" value="C2_dom"/>
</dbReference>
<dbReference type="Gene3D" id="2.60.40.150">
    <property type="entry name" value="C2 domain"/>
    <property type="match status" value="2"/>
</dbReference>
<evidence type="ECO:0000256" key="8">
    <source>
        <dbReference type="ARBA" id="ARBA00022837"/>
    </source>
</evidence>
<evidence type="ECO:0000256" key="4">
    <source>
        <dbReference type="ARBA" id="ARBA00022448"/>
    </source>
</evidence>
<comment type="caution">
    <text evidence="16">The sequence shown here is derived from an EMBL/GenBank/DDBJ whole genome shotgun (WGS) entry which is preliminary data.</text>
</comment>
<evidence type="ECO:0000256" key="9">
    <source>
        <dbReference type="ARBA" id="ARBA00022989"/>
    </source>
</evidence>
<keyword evidence="8" id="KW-0106">Calcium</keyword>
<name>A0AAN9II86_CLITE</name>
<keyword evidence="9 13" id="KW-1133">Transmembrane helix</keyword>
<keyword evidence="10" id="KW-0445">Lipid transport</keyword>
<evidence type="ECO:0000259" key="15">
    <source>
        <dbReference type="PROSITE" id="PS51847"/>
    </source>
</evidence>
<organism evidence="16 17">
    <name type="scientific">Clitoria ternatea</name>
    <name type="common">Butterfly pea</name>
    <dbReference type="NCBI Taxonomy" id="43366"/>
    <lineage>
        <taxon>Eukaryota</taxon>
        <taxon>Viridiplantae</taxon>
        <taxon>Streptophyta</taxon>
        <taxon>Embryophyta</taxon>
        <taxon>Tracheophyta</taxon>
        <taxon>Spermatophyta</taxon>
        <taxon>Magnoliopsida</taxon>
        <taxon>eudicotyledons</taxon>
        <taxon>Gunneridae</taxon>
        <taxon>Pentapetalae</taxon>
        <taxon>rosids</taxon>
        <taxon>fabids</taxon>
        <taxon>Fabales</taxon>
        <taxon>Fabaceae</taxon>
        <taxon>Papilionoideae</taxon>
        <taxon>50 kb inversion clade</taxon>
        <taxon>NPAAA clade</taxon>
        <taxon>indigoferoid/millettioid clade</taxon>
        <taxon>Phaseoleae</taxon>
        <taxon>Clitoria</taxon>
    </lineage>
</organism>
<evidence type="ECO:0000256" key="7">
    <source>
        <dbReference type="ARBA" id="ARBA00022737"/>
    </source>
</evidence>
<dbReference type="PANTHER" id="PTHR10774:SF62">
    <property type="entry name" value="SYNAPTOTAGMIN-3"/>
    <property type="match status" value="1"/>
</dbReference>
<evidence type="ECO:0000256" key="1">
    <source>
        <dbReference type="ARBA" id="ARBA00001913"/>
    </source>
</evidence>
<dbReference type="PROSITE" id="PS51847">
    <property type="entry name" value="SMP"/>
    <property type="match status" value="1"/>
</dbReference>
<keyword evidence="5 13" id="KW-0812">Transmembrane</keyword>
<dbReference type="InterPro" id="IPR039010">
    <property type="entry name" value="Synaptotagmin_SMP"/>
</dbReference>
<accession>A0AAN9II86</accession>
<dbReference type="AlphaFoldDB" id="A0AAN9II86"/>
<proteinExistence type="inferred from homology"/>
<evidence type="ECO:0000313" key="17">
    <source>
        <dbReference type="Proteomes" id="UP001359559"/>
    </source>
</evidence>
<dbReference type="CDD" id="cd21677">
    <property type="entry name" value="SMP_SYT"/>
    <property type="match status" value="1"/>
</dbReference>
<dbReference type="PANTHER" id="PTHR10774">
    <property type="entry name" value="EXTENDED SYNAPTOTAGMIN-RELATED"/>
    <property type="match status" value="1"/>
</dbReference>
<dbReference type="SUPFAM" id="SSF49562">
    <property type="entry name" value="C2 domain (Calcium/lipid-binding domain, CaLB)"/>
    <property type="match status" value="2"/>
</dbReference>
<dbReference type="InterPro" id="IPR045050">
    <property type="entry name" value="Synaptotagmin_plant"/>
</dbReference>
<dbReference type="Pfam" id="PF17047">
    <property type="entry name" value="SMP_LBD"/>
    <property type="match status" value="1"/>
</dbReference>
<evidence type="ECO:0000256" key="10">
    <source>
        <dbReference type="ARBA" id="ARBA00023055"/>
    </source>
</evidence>
<keyword evidence="11" id="KW-0446">Lipid-binding</keyword>
<dbReference type="InterPro" id="IPR035892">
    <property type="entry name" value="C2_domain_sf"/>
</dbReference>
<feature type="domain" description="SMP-LTD" evidence="15">
    <location>
        <begin position="157"/>
        <end position="339"/>
    </location>
</feature>
<dbReference type="GO" id="GO:0005783">
    <property type="term" value="C:endoplasmic reticulum"/>
    <property type="evidence" value="ECO:0007669"/>
    <property type="project" value="TreeGrafter"/>
</dbReference>
<evidence type="ECO:0000256" key="6">
    <source>
        <dbReference type="ARBA" id="ARBA00022723"/>
    </source>
</evidence>
<evidence type="ECO:0000256" key="11">
    <source>
        <dbReference type="ARBA" id="ARBA00023121"/>
    </source>
</evidence>
<evidence type="ECO:0000256" key="13">
    <source>
        <dbReference type="SAM" id="Phobius"/>
    </source>
</evidence>
<keyword evidence="7" id="KW-0677">Repeat</keyword>
<dbReference type="GO" id="GO:0046872">
    <property type="term" value="F:metal ion binding"/>
    <property type="evidence" value="ECO:0007669"/>
    <property type="project" value="UniProtKB-KW"/>
</dbReference>
<evidence type="ECO:0000313" key="16">
    <source>
        <dbReference type="EMBL" id="KAK7279639.1"/>
    </source>
</evidence>
<comment type="subcellular location">
    <subcellularLocation>
        <location evidence="2">Membrane</location>
        <topology evidence="2">Single-pass membrane protein</topology>
    </subcellularLocation>
</comment>
<keyword evidence="17" id="KW-1185">Reference proteome</keyword>
<keyword evidence="12 13" id="KW-0472">Membrane</keyword>
<dbReference type="EMBL" id="JAYKXN010000006">
    <property type="protein sequence ID" value="KAK7279639.1"/>
    <property type="molecule type" value="Genomic_DNA"/>
</dbReference>
<feature type="domain" description="C2" evidence="14">
    <location>
        <begin position="500"/>
        <end position="617"/>
    </location>
</feature>
<keyword evidence="6" id="KW-0479">Metal-binding</keyword>
<evidence type="ECO:0000259" key="14">
    <source>
        <dbReference type="PROSITE" id="PS50004"/>
    </source>
</evidence>
<evidence type="ECO:0000256" key="2">
    <source>
        <dbReference type="ARBA" id="ARBA00004167"/>
    </source>
</evidence>
<evidence type="ECO:0000256" key="12">
    <source>
        <dbReference type="ARBA" id="ARBA00023136"/>
    </source>
</evidence>
<dbReference type="PRINTS" id="PR00360">
    <property type="entry name" value="C2DOMAIN"/>
</dbReference>
<comment type="cofactor">
    <cofactor evidence="1">
        <name>Ca(2+)</name>
        <dbReference type="ChEBI" id="CHEBI:29108"/>
    </cofactor>
</comment>
<dbReference type="SMART" id="SM00239">
    <property type="entry name" value="C2"/>
    <property type="match status" value="2"/>
</dbReference>
<protein>
    <recommendedName>
        <fullName evidence="18">Synaptotagmin-3</fullName>
    </recommendedName>
</protein>
<dbReference type="CDD" id="cd00030">
    <property type="entry name" value="C2"/>
    <property type="match status" value="1"/>
</dbReference>
<gene>
    <name evidence="16" type="ORF">RJT34_24695</name>
</gene>
<dbReference type="FunFam" id="2.60.40.150:FF:000066">
    <property type="entry name" value="Extended synaptotagmin-2"/>
    <property type="match status" value="1"/>
</dbReference>
<feature type="domain" description="C2" evidence="14">
    <location>
        <begin position="330"/>
        <end position="453"/>
    </location>
</feature>
<dbReference type="PROSITE" id="PS50004">
    <property type="entry name" value="C2"/>
    <property type="match status" value="2"/>
</dbReference>
<dbReference type="Pfam" id="PF00168">
    <property type="entry name" value="C2"/>
    <property type="match status" value="2"/>
</dbReference>
<dbReference type="GO" id="GO:0008289">
    <property type="term" value="F:lipid binding"/>
    <property type="evidence" value="ECO:0007669"/>
    <property type="project" value="UniProtKB-KW"/>
</dbReference>
<dbReference type="GO" id="GO:0016020">
    <property type="term" value="C:membrane"/>
    <property type="evidence" value="ECO:0007669"/>
    <property type="project" value="UniProtKB-SubCell"/>
</dbReference>
<keyword evidence="4" id="KW-0813">Transport</keyword>
<evidence type="ECO:0000256" key="5">
    <source>
        <dbReference type="ARBA" id="ARBA00022692"/>
    </source>
</evidence>
<dbReference type="GO" id="GO:0006869">
    <property type="term" value="P:lipid transport"/>
    <property type="evidence" value="ECO:0007669"/>
    <property type="project" value="UniProtKB-KW"/>
</dbReference>